<evidence type="ECO:0000256" key="4">
    <source>
        <dbReference type="ARBA" id="ARBA00023163"/>
    </source>
</evidence>
<protein>
    <submittedName>
        <fullName evidence="5">MucR family transcriptional regulator</fullName>
    </submittedName>
</protein>
<name>A0AAW9FNU4_9HYPH</name>
<evidence type="ECO:0000313" key="7">
    <source>
        <dbReference type="Proteomes" id="UP001277561"/>
    </source>
</evidence>
<dbReference type="EMBL" id="JAVRAF010000014">
    <property type="protein sequence ID" value="MDX8305173.1"/>
    <property type="molecule type" value="Genomic_DNA"/>
</dbReference>
<dbReference type="EMBL" id="JAVRAD010000017">
    <property type="protein sequence ID" value="MDX8332382.1"/>
    <property type="molecule type" value="Genomic_DNA"/>
</dbReference>
<sequence length="151" mass="17188">MSNSEIKQKNPQIEDQIMDRAVEILTAYLSNPTTRLDHKDIPEAYRNIRDVLKEGLGLAASEEDKGDLKPAVPIKKSFTDDHIVCLECGGKYKSLKRHLGQIHDMTTTEYKAKWSLSDDYPLVAKSYSQQRSELALKNNLGEQGRINRKRS</sequence>
<organism evidence="5">
    <name type="scientific">Agrobacterium rosae</name>
    <dbReference type="NCBI Taxonomy" id="1972867"/>
    <lineage>
        <taxon>Bacteria</taxon>
        <taxon>Pseudomonadati</taxon>
        <taxon>Pseudomonadota</taxon>
        <taxon>Alphaproteobacteria</taxon>
        <taxon>Hyphomicrobiales</taxon>
        <taxon>Rhizobiaceae</taxon>
        <taxon>Rhizobium/Agrobacterium group</taxon>
        <taxon>Agrobacterium</taxon>
    </lineage>
</organism>
<evidence type="ECO:0000313" key="5">
    <source>
        <dbReference type="EMBL" id="MDX8305173.1"/>
    </source>
</evidence>
<dbReference type="InterPro" id="IPR041920">
    <property type="entry name" value="ROS/MUCR_sf"/>
</dbReference>
<evidence type="ECO:0000313" key="6">
    <source>
        <dbReference type="EMBL" id="MDX8332382.1"/>
    </source>
</evidence>
<keyword evidence="4" id="KW-0804">Transcription</keyword>
<dbReference type="Pfam" id="PF05443">
    <property type="entry name" value="ROS_MUCR"/>
    <property type="match status" value="1"/>
</dbReference>
<accession>A0AAW9FNU4</accession>
<dbReference type="Proteomes" id="UP001277561">
    <property type="component" value="Unassembled WGS sequence"/>
</dbReference>
<comment type="caution">
    <text evidence="5">The sequence shown here is derived from an EMBL/GenBank/DDBJ whole genome shotgun (WGS) entry which is preliminary data.</text>
</comment>
<dbReference type="AlphaFoldDB" id="A0AAW9FNU4"/>
<dbReference type="GO" id="GO:0003677">
    <property type="term" value="F:DNA binding"/>
    <property type="evidence" value="ECO:0007669"/>
    <property type="project" value="UniProtKB-KW"/>
</dbReference>
<dbReference type="InterPro" id="IPR008807">
    <property type="entry name" value="ROS_MUCR"/>
</dbReference>
<proteinExistence type="inferred from homology"/>
<dbReference type="GO" id="GO:0008270">
    <property type="term" value="F:zinc ion binding"/>
    <property type="evidence" value="ECO:0007669"/>
    <property type="project" value="InterPro"/>
</dbReference>
<keyword evidence="2" id="KW-0805">Transcription regulation</keyword>
<comment type="similarity">
    <text evidence="1">Belongs to the ros/MucR family.</text>
</comment>
<evidence type="ECO:0000256" key="2">
    <source>
        <dbReference type="ARBA" id="ARBA00023015"/>
    </source>
</evidence>
<dbReference type="GO" id="GO:0006355">
    <property type="term" value="P:regulation of DNA-templated transcription"/>
    <property type="evidence" value="ECO:0007669"/>
    <property type="project" value="InterPro"/>
</dbReference>
<evidence type="ECO:0000256" key="3">
    <source>
        <dbReference type="ARBA" id="ARBA00023125"/>
    </source>
</evidence>
<reference evidence="5 7" key="1">
    <citation type="journal article" date="2023" name="Phytobiomes J">
        <title>Deciphering the key players within the bacterial microbiota associated with aerial crown gall tumors on rhododendron: Insights into the gallobiome.</title>
        <authorList>
            <person name="Kuzmanovic N."/>
            <person name="Nesme J."/>
            <person name="Wolf J."/>
            <person name="Neumann-Schaal M."/>
            <person name="Petersen J."/>
            <person name="Fernandez-Gnecco G."/>
            <person name="Sproeer C."/>
            <person name="Bunk B."/>
            <person name="Overmann J."/>
            <person name="Sorensen S.J."/>
            <person name="Idczak E."/>
            <person name="Smalla K."/>
        </authorList>
    </citation>
    <scope>NUCLEOTIDE SEQUENCE</scope>
    <source>
        <strain evidence="5">Rho-11.1</strain>
        <strain evidence="7">rho-14.1</strain>
        <strain evidence="6">Rho-14.1</strain>
    </source>
</reference>
<keyword evidence="7" id="KW-1185">Reference proteome</keyword>
<keyword evidence="3" id="KW-0238">DNA-binding</keyword>
<dbReference type="Gene3D" id="1.10.10.1550">
    <property type="entry name" value="ROS/MUCR transcriptional regulator protein"/>
    <property type="match status" value="1"/>
</dbReference>
<dbReference type="RefSeq" id="WP_234625038.1">
    <property type="nucleotide sequence ID" value="NZ_CP192770.1"/>
</dbReference>
<evidence type="ECO:0000256" key="1">
    <source>
        <dbReference type="ARBA" id="ARBA00007031"/>
    </source>
</evidence>
<gene>
    <name evidence="5" type="ORF">RMR22_23265</name>
    <name evidence="6" type="ORF">RMS29_24550</name>
</gene>